<evidence type="ECO:0000259" key="2">
    <source>
        <dbReference type="Pfam" id="PF25917"/>
    </source>
</evidence>
<dbReference type="InterPro" id="IPR058625">
    <property type="entry name" value="MdtA-like_BSH"/>
</dbReference>
<dbReference type="SUPFAM" id="SSF111369">
    <property type="entry name" value="HlyD-like secretion proteins"/>
    <property type="match status" value="1"/>
</dbReference>
<dbReference type="EMBL" id="FXYF01000003">
    <property type="protein sequence ID" value="SMX37754.1"/>
    <property type="molecule type" value="Genomic_DNA"/>
</dbReference>
<dbReference type="OrthoDB" id="7626141at2"/>
<keyword evidence="1" id="KW-0175">Coiled coil</keyword>
<gene>
    <name evidence="3" type="ORF">MAA8898_01251</name>
</gene>
<sequence>MRFLRKSLTGLFLMSLTLGLLAYAGIMINDAVQARMAKEAFVPQARERVFAVNVVPVAFETVTPVLTSYGEVQSRRSLELRAAASGTLVDVAPQFVEGGQVAAGQLLARIDPADAQSALDLAESDLLDAQAESREADRALVIAQDELSAAGAQVALRETALRRQRDLLERNAGTAAAVEQAELALASERQSVLTRRQALASAESRIDQAATRLRRAEIARDEARRRLADTEIRAEFAGTLSDVTALSGRLVSTNERLAQLVDPQALEVAFRVSTQAYGRLLDDAGALRPAPVSVALDLYGTNIVATGRLSREGAVVGAGQTGRLLFATLDAPRGFKPGDFVTVSIEEPALEFVARLPATALSADGEVLVVGADDRLESVAVRLMRRQGDDVLVRARDLEGREVVAQRTPLLGVGIKVKPLRGANAAPEAPETPAMLELTDERRARLRAFVEANTRMPAEAKTRILSQLEQTQVPAEVVERLESRMGG</sequence>
<reference evidence="3 4" key="1">
    <citation type="submission" date="2017-05" db="EMBL/GenBank/DDBJ databases">
        <authorList>
            <person name="Song R."/>
            <person name="Chenine A.L."/>
            <person name="Ruprecht R.M."/>
        </authorList>
    </citation>
    <scope>NUCLEOTIDE SEQUENCE [LARGE SCALE GENOMIC DNA]</scope>
    <source>
        <strain evidence="3 4">CECT 8898</strain>
    </source>
</reference>
<evidence type="ECO:0000256" key="1">
    <source>
        <dbReference type="SAM" id="Coils"/>
    </source>
</evidence>
<dbReference type="Gene3D" id="2.40.50.100">
    <property type="match status" value="1"/>
</dbReference>
<feature type="domain" description="Multidrug resistance protein MdtA-like barrel-sandwich hybrid" evidence="2">
    <location>
        <begin position="78"/>
        <end position="261"/>
    </location>
</feature>
<organism evidence="3 4">
    <name type="scientific">Maliponia aquimaris</name>
    <dbReference type="NCBI Taxonomy" id="1673631"/>
    <lineage>
        <taxon>Bacteria</taxon>
        <taxon>Pseudomonadati</taxon>
        <taxon>Pseudomonadota</taxon>
        <taxon>Alphaproteobacteria</taxon>
        <taxon>Rhodobacterales</taxon>
        <taxon>Paracoccaceae</taxon>
        <taxon>Maliponia</taxon>
    </lineage>
</organism>
<dbReference type="PANTHER" id="PTHR30469">
    <property type="entry name" value="MULTIDRUG RESISTANCE PROTEIN MDTA"/>
    <property type="match status" value="1"/>
</dbReference>
<evidence type="ECO:0000313" key="3">
    <source>
        <dbReference type="EMBL" id="SMX37754.1"/>
    </source>
</evidence>
<dbReference type="GO" id="GO:0015562">
    <property type="term" value="F:efflux transmembrane transporter activity"/>
    <property type="evidence" value="ECO:0007669"/>
    <property type="project" value="TreeGrafter"/>
</dbReference>
<keyword evidence="4" id="KW-1185">Reference proteome</keyword>
<proteinExistence type="predicted"/>
<dbReference type="RefSeq" id="WP_094020122.1">
    <property type="nucleotide sequence ID" value="NZ_FXYF01000003.1"/>
</dbReference>
<accession>A0A238K5N3</accession>
<dbReference type="Proteomes" id="UP000207598">
    <property type="component" value="Unassembled WGS sequence"/>
</dbReference>
<evidence type="ECO:0000313" key="4">
    <source>
        <dbReference type="Proteomes" id="UP000207598"/>
    </source>
</evidence>
<dbReference type="Gene3D" id="2.40.30.170">
    <property type="match status" value="1"/>
</dbReference>
<protein>
    <submittedName>
        <fullName evidence="3">Putative efflux pump membrane fusion protein</fullName>
    </submittedName>
</protein>
<dbReference type="GO" id="GO:1990281">
    <property type="term" value="C:efflux pump complex"/>
    <property type="evidence" value="ECO:0007669"/>
    <property type="project" value="TreeGrafter"/>
</dbReference>
<dbReference type="AlphaFoldDB" id="A0A238K5N3"/>
<dbReference type="PANTHER" id="PTHR30469:SF15">
    <property type="entry name" value="HLYD FAMILY OF SECRETION PROTEINS"/>
    <property type="match status" value="1"/>
</dbReference>
<dbReference type="Gene3D" id="2.40.420.20">
    <property type="match status" value="1"/>
</dbReference>
<name>A0A238K5N3_9RHOB</name>
<dbReference type="Pfam" id="PF25917">
    <property type="entry name" value="BSH_RND"/>
    <property type="match status" value="1"/>
</dbReference>
<feature type="coiled-coil region" evidence="1">
    <location>
        <begin position="199"/>
        <end position="233"/>
    </location>
</feature>
<dbReference type="Gene3D" id="1.10.287.470">
    <property type="entry name" value="Helix hairpin bin"/>
    <property type="match status" value="1"/>
</dbReference>